<keyword evidence="6 8" id="KW-0472">Membrane</keyword>
<gene>
    <name evidence="10" type="ORF">B296_00014444</name>
</gene>
<keyword evidence="4" id="KW-0256">Endoplasmic reticulum</keyword>
<feature type="transmembrane region" description="Helical" evidence="8">
    <location>
        <begin position="23"/>
        <end position="47"/>
    </location>
</feature>
<evidence type="ECO:0000313" key="10">
    <source>
        <dbReference type="EMBL" id="RRT75453.1"/>
    </source>
</evidence>
<dbReference type="PANTHER" id="PTHR24075">
    <property type="entry name" value="SEC63 DOMAIN-CONTAINING"/>
    <property type="match status" value="1"/>
</dbReference>
<dbReference type="InterPro" id="IPR004179">
    <property type="entry name" value="Sec63-dom"/>
</dbReference>
<protein>
    <recommendedName>
        <fullName evidence="9">SEC63 domain-containing protein</fullName>
    </recommendedName>
</protein>
<dbReference type="AlphaFoldDB" id="A0A427AGS2"/>
<keyword evidence="3 8" id="KW-0812">Transmembrane</keyword>
<evidence type="ECO:0000259" key="9">
    <source>
        <dbReference type="Pfam" id="PF02889"/>
    </source>
</evidence>
<dbReference type="SUPFAM" id="SSF81296">
    <property type="entry name" value="E set domains"/>
    <property type="match status" value="1"/>
</dbReference>
<dbReference type="Pfam" id="PF02889">
    <property type="entry name" value="Sec63"/>
    <property type="match status" value="1"/>
</dbReference>
<organism evidence="10 11">
    <name type="scientific">Ensete ventricosum</name>
    <name type="common">Abyssinian banana</name>
    <name type="synonym">Musa ensete</name>
    <dbReference type="NCBI Taxonomy" id="4639"/>
    <lineage>
        <taxon>Eukaryota</taxon>
        <taxon>Viridiplantae</taxon>
        <taxon>Streptophyta</taxon>
        <taxon>Embryophyta</taxon>
        <taxon>Tracheophyta</taxon>
        <taxon>Spermatophyta</taxon>
        <taxon>Magnoliopsida</taxon>
        <taxon>Liliopsida</taxon>
        <taxon>Zingiberales</taxon>
        <taxon>Musaceae</taxon>
        <taxon>Ensete</taxon>
    </lineage>
</organism>
<keyword evidence="7" id="KW-0143">Chaperone</keyword>
<comment type="caution">
    <text evidence="10">The sequence shown here is derived from an EMBL/GenBank/DDBJ whole genome shotgun (WGS) entry which is preliminary data.</text>
</comment>
<evidence type="ECO:0000313" key="11">
    <source>
        <dbReference type="Proteomes" id="UP000287651"/>
    </source>
</evidence>
<evidence type="ECO:0000256" key="5">
    <source>
        <dbReference type="ARBA" id="ARBA00022989"/>
    </source>
</evidence>
<evidence type="ECO:0000256" key="3">
    <source>
        <dbReference type="ARBA" id="ARBA00022692"/>
    </source>
</evidence>
<dbReference type="InterPro" id="IPR035892">
    <property type="entry name" value="C2_domain_sf"/>
</dbReference>
<dbReference type="PANTHER" id="PTHR24075:SF6">
    <property type="entry name" value="ACTIVATING SIGNAL COINTEGRATOR 1 COMPLEX SUBUNIT 3"/>
    <property type="match status" value="1"/>
</dbReference>
<accession>A0A427AGS2</accession>
<name>A0A427AGS2_ENSVE</name>
<dbReference type="EMBL" id="AMZH03002473">
    <property type="protein sequence ID" value="RRT75453.1"/>
    <property type="molecule type" value="Genomic_DNA"/>
</dbReference>
<dbReference type="Gene3D" id="2.60.40.150">
    <property type="entry name" value="C2 domain"/>
    <property type="match status" value="1"/>
</dbReference>
<evidence type="ECO:0000256" key="2">
    <source>
        <dbReference type="ARBA" id="ARBA00004240"/>
    </source>
</evidence>
<dbReference type="GO" id="GO:0043138">
    <property type="term" value="F:3'-5' DNA helicase activity"/>
    <property type="evidence" value="ECO:0007669"/>
    <property type="project" value="TreeGrafter"/>
</dbReference>
<evidence type="ECO:0000256" key="6">
    <source>
        <dbReference type="ARBA" id="ARBA00023136"/>
    </source>
</evidence>
<evidence type="ECO:0000256" key="8">
    <source>
        <dbReference type="SAM" id="Phobius"/>
    </source>
</evidence>
<dbReference type="GO" id="GO:0005783">
    <property type="term" value="C:endoplasmic reticulum"/>
    <property type="evidence" value="ECO:0007669"/>
    <property type="project" value="UniProtKB-SubCell"/>
</dbReference>
<dbReference type="GO" id="GO:0003723">
    <property type="term" value="F:RNA binding"/>
    <property type="evidence" value="ECO:0007669"/>
    <property type="project" value="TreeGrafter"/>
</dbReference>
<dbReference type="GO" id="GO:0005634">
    <property type="term" value="C:nucleus"/>
    <property type="evidence" value="ECO:0007669"/>
    <property type="project" value="TreeGrafter"/>
</dbReference>
<dbReference type="InterPro" id="IPR014756">
    <property type="entry name" value="Ig_E-set"/>
</dbReference>
<proteinExistence type="predicted"/>
<evidence type="ECO:0000256" key="4">
    <source>
        <dbReference type="ARBA" id="ARBA00022824"/>
    </source>
</evidence>
<dbReference type="GO" id="GO:0016020">
    <property type="term" value="C:membrane"/>
    <property type="evidence" value="ECO:0007669"/>
    <property type="project" value="UniProtKB-SubCell"/>
</dbReference>
<dbReference type="Proteomes" id="UP000287651">
    <property type="component" value="Unassembled WGS sequence"/>
</dbReference>
<feature type="non-terminal residue" evidence="10">
    <location>
        <position position="1"/>
    </location>
</feature>
<sequence length="167" mass="19173">LVSSCSYLCSYCISLIDEWILKLVLFFCNFTLTWCLKLLLCLIPFVICMQDLQYFPRVRVKLKLHTGDDNASKSAVLNIRLEKANPKHSTVRAFAPRYPKVKDEAWWLVLGNATTSELYVLKRVSFSGQMVARMELPPTVTNLQVRIRLLALNIVCVKLILHLPFPT</sequence>
<feature type="domain" description="SEC63" evidence="9">
    <location>
        <begin position="43"/>
        <end position="135"/>
    </location>
</feature>
<evidence type="ECO:0000256" key="7">
    <source>
        <dbReference type="ARBA" id="ARBA00023186"/>
    </source>
</evidence>
<comment type="subcellular location">
    <subcellularLocation>
        <location evidence="2">Endoplasmic reticulum</location>
    </subcellularLocation>
    <subcellularLocation>
        <location evidence="1">Membrane</location>
        <topology evidence="1">Multi-pass membrane protein</topology>
    </subcellularLocation>
</comment>
<keyword evidence="5 8" id="KW-1133">Transmembrane helix</keyword>
<reference evidence="10 11" key="1">
    <citation type="journal article" date="2014" name="Agronomy (Basel)">
        <title>A Draft Genome Sequence for Ensete ventricosum, the Drought-Tolerant Tree Against Hunger.</title>
        <authorList>
            <person name="Harrison J."/>
            <person name="Moore K.A."/>
            <person name="Paszkiewicz K."/>
            <person name="Jones T."/>
            <person name="Grant M."/>
            <person name="Ambacheew D."/>
            <person name="Muzemil S."/>
            <person name="Studholme D.J."/>
        </authorList>
    </citation>
    <scope>NUCLEOTIDE SEQUENCE [LARGE SCALE GENOMIC DNA]</scope>
</reference>
<evidence type="ECO:0000256" key="1">
    <source>
        <dbReference type="ARBA" id="ARBA00004141"/>
    </source>
</evidence>